<dbReference type="PANTHER" id="PTHR21666:SF270">
    <property type="entry name" value="MUREIN HYDROLASE ACTIVATOR ENVC"/>
    <property type="match status" value="1"/>
</dbReference>
<evidence type="ECO:0000256" key="2">
    <source>
        <dbReference type="SAM" id="MobiDB-lite"/>
    </source>
</evidence>
<feature type="domain" description="M23ase beta-sheet core" evidence="3">
    <location>
        <begin position="368"/>
        <end position="465"/>
    </location>
</feature>
<feature type="compositionally biased region" description="Basic and acidic residues" evidence="2">
    <location>
        <begin position="300"/>
        <end position="313"/>
    </location>
</feature>
<keyword evidence="1" id="KW-0175">Coiled coil</keyword>
<dbReference type="PANTHER" id="PTHR21666">
    <property type="entry name" value="PEPTIDASE-RELATED"/>
    <property type="match status" value="1"/>
</dbReference>
<dbReference type="Gene3D" id="2.70.70.10">
    <property type="entry name" value="Glucose Permease (Domain IIA)"/>
    <property type="match status" value="1"/>
</dbReference>
<evidence type="ECO:0000259" key="3">
    <source>
        <dbReference type="Pfam" id="PF01551"/>
    </source>
</evidence>
<dbReference type="AlphaFoldDB" id="A0A3E0VBB3"/>
<evidence type="ECO:0000313" key="5">
    <source>
        <dbReference type="Proteomes" id="UP000256709"/>
    </source>
</evidence>
<accession>A0A3E0VBB3</accession>
<evidence type="ECO:0000256" key="1">
    <source>
        <dbReference type="SAM" id="Coils"/>
    </source>
</evidence>
<comment type="caution">
    <text evidence="4">The sequence shown here is derived from an EMBL/GenBank/DDBJ whole genome shotgun (WGS) entry which is preliminary data.</text>
</comment>
<dbReference type="InterPro" id="IPR011055">
    <property type="entry name" value="Dup_hybrid_motif"/>
</dbReference>
<dbReference type="EMBL" id="NBXA01000028">
    <property type="protein sequence ID" value="RFA07152.1"/>
    <property type="molecule type" value="Genomic_DNA"/>
</dbReference>
<dbReference type="Pfam" id="PF01551">
    <property type="entry name" value="Peptidase_M23"/>
    <property type="match status" value="1"/>
</dbReference>
<protein>
    <recommendedName>
        <fullName evidence="3">M23ase beta-sheet core domain-containing protein</fullName>
    </recommendedName>
</protein>
<feature type="region of interest" description="Disordered" evidence="2">
    <location>
        <begin position="300"/>
        <end position="347"/>
    </location>
</feature>
<feature type="compositionally biased region" description="Gly residues" evidence="2">
    <location>
        <begin position="314"/>
        <end position="328"/>
    </location>
</feature>
<evidence type="ECO:0000313" key="4">
    <source>
        <dbReference type="EMBL" id="RFA07152.1"/>
    </source>
</evidence>
<dbReference type="InterPro" id="IPR016047">
    <property type="entry name" value="M23ase_b-sheet_dom"/>
</dbReference>
<sequence>MGDGCPAHPTRQDELVTEHPATPPLQSRASHVQGGAVARPRRPFRALVQAAAVAFALVLGDGLASESARAVDYPSWEDVLAARSNEESKQGEITRIRGLIAGLEAETVAAQALSEQRGSEYETAQIAFDEGVRLSDELDGKAGAATAQAQTSSQRAGALAAQLARSGGSNLSVALLGSSGGGDVDALLYQLGALSKLTEQTSQIYELAAQGRNSAAALASQAAVAKSALDGLRLAAEQALAEAAAAQAAVETVLAEEQSRRVELASQLDVLVSNRAATEADYQAGVVERARIAEEQARAEREARAAAERERAARGGGSSDGGSGGSGGSPAPIVIGPGGQGWSSPLPNARVSSEFGNRFHPIDAVWRLHAGIDLVSPGGTCGANVYAASAGTVTFAGSNGGLGNAVTINHGGGRTTVYGHNTSLVVRSGWAVAEGQLIAKAGTTGASTGCHVHFETRLNGTAQNPRQVLGQYGAGF</sequence>
<reference evidence="4 5" key="1">
    <citation type="submission" date="2017-04" db="EMBL/GenBank/DDBJ databases">
        <title>Comparative genome analysis of Subtercola boreus.</title>
        <authorList>
            <person name="Cho Y.-J."/>
            <person name="Cho A."/>
            <person name="Kim O.-S."/>
            <person name="Lee J.-I."/>
        </authorList>
    </citation>
    <scope>NUCLEOTIDE SEQUENCE [LARGE SCALE GENOMIC DNA]</scope>
    <source>
        <strain evidence="4 5">P27444</strain>
    </source>
</reference>
<feature type="coiled-coil region" evidence="1">
    <location>
        <begin position="229"/>
        <end position="256"/>
    </location>
</feature>
<dbReference type="GO" id="GO:0004222">
    <property type="term" value="F:metalloendopeptidase activity"/>
    <property type="evidence" value="ECO:0007669"/>
    <property type="project" value="TreeGrafter"/>
</dbReference>
<organism evidence="4 5">
    <name type="scientific">Subtercola boreus</name>
    <dbReference type="NCBI Taxonomy" id="120213"/>
    <lineage>
        <taxon>Bacteria</taxon>
        <taxon>Bacillati</taxon>
        <taxon>Actinomycetota</taxon>
        <taxon>Actinomycetes</taxon>
        <taxon>Micrococcales</taxon>
        <taxon>Microbacteriaceae</taxon>
        <taxon>Subtercola</taxon>
    </lineage>
</organism>
<feature type="region of interest" description="Disordered" evidence="2">
    <location>
        <begin position="1"/>
        <end position="36"/>
    </location>
</feature>
<name>A0A3E0VBB3_9MICO</name>
<gene>
    <name evidence="4" type="ORF">B7R21_16285</name>
</gene>
<dbReference type="InterPro" id="IPR050570">
    <property type="entry name" value="Cell_wall_metabolism_enzyme"/>
</dbReference>
<dbReference type="Proteomes" id="UP000256709">
    <property type="component" value="Unassembled WGS sequence"/>
</dbReference>
<dbReference type="CDD" id="cd12797">
    <property type="entry name" value="M23_peptidase"/>
    <property type="match status" value="1"/>
</dbReference>
<dbReference type="SUPFAM" id="SSF51261">
    <property type="entry name" value="Duplicated hybrid motif"/>
    <property type="match status" value="1"/>
</dbReference>
<proteinExistence type="predicted"/>